<feature type="compositionally biased region" description="Polar residues" evidence="1">
    <location>
        <begin position="14"/>
        <end position="31"/>
    </location>
</feature>
<evidence type="ECO:0000256" key="1">
    <source>
        <dbReference type="SAM" id="MobiDB-lite"/>
    </source>
</evidence>
<feature type="compositionally biased region" description="Low complexity" evidence="1">
    <location>
        <begin position="54"/>
        <end position="69"/>
    </location>
</feature>
<organism evidence="4">
    <name type="scientific">Gongylonema pulchrum</name>
    <dbReference type="NCBI Taxonomy" id="637853"/>
    <lineage>
        <taxon>Eukaryota</taxon>
        <taxon>Metazoa</taxon>
        <taxon>Ecdysozoa</taxon>
        <taxon>Nematoda</taxon>
        <taxon>Chromadorea</taxon>
        <taxon>Rhabditida</taxon>
        <taxon>Spirurina</taxon>
        <taxon>Spiruromorpha</taxon>
        <taxon>Spiruroidea</taxon>
        <taxon>Gongylonematidae</taxon>
        <taxon>Gongylonema</taxon>
    </lineage>
</organism>
<keyword evidence="3" id="KW-1185">Reference proteome</keyword>
<gene>
    <name evidence="2" type="ORF">GPUH_LOCUS12217</name>
</gene>
<evidence type="ECO:0000313" key="4">
    <source>
        <dbReference type="WBParaSite" id="GPUH_0001223101-mRNA-1"/>
    </source>
</evidence>
<evidence type="ECO:0000313" key="2">
    <source>
        <dbReference type="EMBL" id="VDN20072.1"/>
    </source>
</evidence>
<feature type="region of interest" description="Disordered" evidence="1">
    <location>
        <begin position="167"/>
        <end position="191"/>
    </location>
</feature>
<dbReference type="AlphaFoldDB" id="A0A183DU26"/>
<feature type="compositionally biased region" description="Low complexity" evidence="1">
    <location>
        <begin position="168"/>
        <end position="181"/>
    </location>
</feature>
<name>A0A183DU26_9BILA</name>
<feature type="compositionally biased region" description="Gly residues" evidence="1">
    <location>
        <begin position="36"/>
        <end position="53"/>
    </location>
</feature>
<reference evidence="4" key="1">
    <citation type="submission" date="2016-06" db="UniProtKB">
        <authorList>
            <consortium name="WormBaseParasite"/>
        </authorList>
    </citation>
    <scope>IDENTIFICATION</scope>
</reference>
<dbReference type="WBParaSite" id="GPUH_0001223101-mRNA-1">
    <property type="protein sequence ID" value="GPUH_0001223101-mRNA-1"/>
    <property type="gene ID" value="GPUH_0001223101"/>
</dbReference>
<reference evidence="2 3" key="2">
    <citation type="submission" date="2018-11" db="EMBL/GenBank/DDBJ databases">
        <authorList>
            <consortium name="Pathogen Informatics"/>
        </authorList>
    </citation>
    <scope>NUCLEOTIDE SEQUENCE [LARGE SCALE GENOMIC DNA]</scope>
</reference>
<evidence type="ECO:0000313" key="3">
    <source>
        <dbReference type="Proteomes" id="UP000271098"/>
    </source>
</evidence>
<feature type="compositionally biased region" description="Low complexity" evidence="1">
    <location>
        <begin position="76"/>
        <end position="93"/>
    </location>
</feature>
<proteinExistence type="predicted"/>
<dbReference type="Proteomes" id="UP000271098">
    <property type="component" value="Unassembled WGS sequence"/>
</dbReference>
<dbReference type="EMBL" id="UYRT01079136">
    <property type="protein sequence ID" value="VDN20072.1"/>
    <property type="molecule type" value="Genomic_DNA"/>
</dbReference>
<accession>A0A183DU26</accession>
<sequence length="239" mass="25137">MSSLQGVTKCSRGSRGSNDSGVYGSESQPQMNYPGHQGGGYANQLGGYPGQLGGYSSQQSGYPGQSVGYPPQPGMYPSQPSGYPGQPSGYPGQFSGYSGHGTPPPIGFKASDTYLNSDTQPSTGFSVLSTTDHIAAYSDTVRPGHPYSTLTSSTVYPYSNHPCHTSGPAYSNHPSSPSYPSTWPAPRNPSGHASQVLNSNYANFGAGYGWDPSAPPATGNRYGRYRTLQQQFDSAHLGR</sequence>
<feature type="region of interest" description="Disordered" evidence="1">
    <location>
        <begin position="1"/>
        <end position="101"/>
    </location>
</feature>
<protein>
    <submittedName>
        <fullName evidence="4">CTD domain-containing protein</fullName>
    </submittedName>
</protein>